<evidence type="ECO:0000313" key="13">
    <source>
        <dbReference type="EMBL" id="CAB4573824.1"/>
    </source>
</evidence>
<evidence type="ECO:0000256" key="2">
    <source>
        <dbReference type="ARBA" id="ARBA00022516"/>
    </source>
</evidence>
<evidence type="ECO:0000256" key="9">
    <source>
        <dbReference type="ARBA" id="ARBA00023098"/>
    </source>
</evidence>
<keyword evidence="8" id="KW-0460">Magnesium</keyword>
<comment type="cofactor">
    <cofactor evidence="1">
        <name>Mg(2+)</name>
        <dbReference type="ChEBI" id="CHEBI:18420"/>
    </cofactor>
</comment>
<evidence type="ECO:0000256" key="10">
    <source>
        <dbReference type="ARBA" id="ARBA00023209"/>
    </source>
</evidence>
<evidence type="ECO:0000256" key="11">
    <source>
        <dbReference type="ARBA" id="ARBA00023264"/>
    </source>
</evidence>
<dbReference type="PANTHER" id="PTHR12358:SF106">
    <property type="entry name" value="LIPID KINASE YEGS"/>
    <property type="match status" value="1"/>
</dbReference>
<keyword evidence="2" id="KW-0444">Lipid biosynthesis</keyword>
<dbReference type="InterPro" id="IPR045540">
    <property type="entry name" value="YegS/DAGK_C"/>
</dbReference>
<keyword evidence="11" id="KW-1208">Phospholipid metabolism</keyword>
<sequence length="315" mass="33849">MLSLVLLLHLQGVKQMSNQERDCLLLVNPISGGGKALKKYQHIANQLAESGYQVRTHISVNETDLMKQVQTVIEPIIFLLAGDGSLRVAAEVIVKNNLKVLLAPLPAGRGNDFCAVLGIPKDPIAAVNHVIQTPTELSVDVISVNDERIALGAVSIGIDAKAAGIAFDIQQQGNTWLRGAPLYVLSALKALRGWSSIPISVSIDQQPFQSQNIWLFVVSNSGQFGGGMKISPTSKLNDGKLEIISVGEVTKFDFIKTLPKVFFGKHLNHPKLELLSAAEIAVNSPRAILTFADGEPIGHTPLSIKVIPAALKILK</sequence>
<dbReference type="NCBIfam" id="TIGR00147">
    <property type="entry name" value="YegS/Rv2252/BmrU family lipid kinase"/>
    <property type="match status" value="1"/>
</dbReference>
<keyword evidence="10" id="KW-0594">Phospholipid biosynthesis</keyword>
<evidence type="ECO:0000256" key="5">
    <source>
        <dbReference type="ARBA" id="ARBA00022741"/>
    </source>
</evidence>
<accession>A0A6J6EF34</accession>
<dbReference type="PROSITE" id="PS50146">
    <property type="entry name" value="DAGK"/>
    <property type="match status" value="1"/>
</dbReference>
<evidence type="ECO:0000256" key="4">
    <source>
        <dbReference type="ARBA" id="ARBA00022723"/>
    </source>
</evidence>
<dbReference type="InterPro" id="IPR050187">
    <property type="entry name" value="Lipid_Phosphate_FormReg"/>
</dbReference>
<evidence type="ECO:0000259" key="12">
    <source>
        <dbReference type="PROSITE" id="PS50146"/>
    </source>
</evidence>
<dbReference type="InterPro" id="IPR005218">
    <property type="entry name" value="Diacylglycerol/lipid_kinase"/>
</dbReference>
<dbReference type="InterPro" id="IPR016064">
    <property type="entry name" value="NAD/diacylglycerol_kinase_sf"/>
</dbReference>
<keyword evidence="4" id="KW-0479">Metal-binding</keyword>
<name>A0A6J6EF34_9ZZZZ</name>
<keyword evidence="9" id="KW-0443">Lipid metabolism</keyword>
<proteinExistence type="predicted"/>
<evidence type="ECO:0000256" key="8">
    <source>
        <dbReference type="ARBA" id="ARBA00022842"/>
    </source>
</evidence>
<dbReference type="GO" id="GO:0005524">
    <property type="term" value="F:ATP binding"/>
    <property type="evidence" value="ECO:0007669"/>
    <property type="project" value="UniProtKB-KW"/>
</dbReference>
<dbReference type="GO" id="GO:0046872">
    <property type="term" value="F:metal ion binding"/>
    <property type="evidence" value="ECO:0007669"/>
    <property type="project" value="UniProtKB-KW"/>
</dbReference>
<dbReference type="EMBL" id="CAEZTT010000037">
    <property type="protein sequence ID" value="CAB4573824.1"/>
    <property type="molecule type" value="Genomic_DNA"/>
</dbReference>
<dbReference type="PANTHER" id="PTHR12358">
    <property type="entry name" value="SPHINGOSINE KINASE"/>
    <property type="match status" value="1"/>
</dbReference>
<gene>
    <name evidence="13" type="ORF">UFOPK1726_00452</name>
</gene>
<evidence type="ECO:0000256" key="7">
    <source>
        <dbReference type="ARBA" id="ARBA00022840"/>
    </source>
</evidence>
<dbReference type="AlphaFoldDB" id="A0A6J6EF34"/>
<dbReference type="SMART" id="SM00046">
    <property type="entry name" value="DAGKc"/>
    <property type="match status" value="1"/>
</dbReference>
<feature type="domain" description="DAGKc" evidence="12">
    <location>
        <begin position="18"/>
        <end position="148"/>
    </location>
</feature>
<dbReference type="Pfam" id="PF19279">
    <property type="entry name" value="YegS_C"/>
    <property type="match status" value="1"/>
</dbReference>
<dbReference type="Pfam" id="PF00781">
    <property type="entry name" value="DAGK_cat"/>
    <property type="match status" value="1"/>
</dbReference>
<keyword evidence="7" id="KW-0067">ATP-binding</keyword>
<reference evidence="13" key="1">
    <citation type="submission" date="2020-05" db="EMBL/GenBank/DDBJ databases">
        <authorList>
            <person name="Chiriac C."/>
            <person name="Salcher M."/>
            <person name="Ghai R."/>
            <person name="Kavagutti S V."/>
        </authorList>
    </citation>
    <scope>NUCLEOTIDE SEQUENCE</scope>
</reference>
<keyword evidence="6" id="KW-0418">Kinase</keyword>
<dbReference type="SUPFAM" id="SSF111331">
    <property type="entry name" value="NAD kinase/diacylglycerol kinase-like"/>
    <property type="match status" value="1"/>
</dbReference>
<organism evidence="13">
    <name type="scientific">freshwater metagenome</name>
    <dbReference type="NCBI Taxonomy" id="449393"/>
    <lineage>
        <taxon>unclassified sequences</taxon>
        <taxon>metagenomes</taxon>
        <taxon>ecological metagenomes</taxon>
    </lineage>
</organism>
<evidence type="ECO:0000256" key="1">
    <source>
        <dbReference type="ARBA" id="ARBA00001946"/>
    </source>
</evidence>
<dbReference type="Gene3D" id="3.40.50.10330">
    <property type="entry name" value="Probable inorganic polyphosphate/atp-NAD kinase, domain 1"/>
    <property type="match status" value="1"/>
</dbReference>
<dbReference type="GO" id="GO:0004143">
    <property type="term" value="F:ATP-dependent diacylglycerol kinase activity"/>
    <property type="evidence" value="ECO:0007669"/>
    <property type="project" value="TreeGrafter"/>
</dbReference>
<dbReference type="InterPro" id="IPR017438">
    <property type="entry name" value="ATP-NAD_kinase_N"/>
</dbReference>
<keyword evidence="5" id="KW-0547">Nucleotide-binding</keyword>
<dbReference type="GO" id="GO:0005886">
    <property type="term" value="C:plasma membrane"/>
    <property type="evidence" value="ECO:0007669"/>
    <property type="project" value="TreeGrafter"/>
</dbReference>
<protein>
    <submittedName>
        <fullName evidence="13">Unannotated protein</fullName>
    </submittedName>
</protein>
<keyword evidence="3" id="KW-0808">Transferase</keyword>
<evidence type="ECO:0000256" key="6">
    <source>
        <dbReference type="ARBA" id="ARBA00022777"/>
    </source>
</evidence>
<evidence type="ECO:0000256" key="3">
    <source>
        <dbReference type="ARBA" id="ARBA00022679"/>
    </source>
</evidence>
<dbReference type="Gene3D" id="2.60.200.40">
    <property type="match status" value="1"/>
</dbReference>
<dbReference type="InterPro" id="IPR001206">
    <property type="entry name" value="Diacylglycerol_kinase_cat_dom"/>
</dbReference>
<dbReference type="GO" id="GO:0008654">
    <property type="term" value="P:phospholipid biosynthetic process"/>
    <property type="evidence" value="ECO:0007669"/>
    <property type="project" value="UniProtKB-KW"/>
</dbReference>